<dbReference type="Proteomes" id="UP000028999">
    <property type="component" value="Unassembled WGS sequence"/>
</dbReference>
<evidence type="ECO:0000313" key="1">
    <source>
        <dbReference type="EMBL" id="CDY59461.1"/>
    </source>
</evidence>
<dbReference type="AlphaFoldDB" id="A0A078J818"/>
<organism evidence="1 2">
    <name type="scientific">Brassica napus</name>
    <name type="common">Rape</name>
    <dbReference type="NCBI Taxonomy" id="3708"/>
    <lineage>
        <taxon>Eukaryota</taxon>
        <taxon>Viridiplantae</taxon>
        <taxon>Streptophyta</taxon>
        <taxon>Embryophyta</taxon>
        <taxon>Tracheophyta</taxon>
        <taxon>Spermatophyta</taxon>
        <taxon>Magnoliopsida</taxon>
        <taxon>eudicotyledons</taxon>
        <taxon>Gunneridae</taxon>
        <taxon>Pentapetalae</taxon>
        <taxon>rosids</taxon>
        <taxon>malvids</taxon>
        <taxon>Brassicales</taxon>
        <taxon>Brassicaceae</taxon>
        <taxon>Brassiceae</taxon>
        <taxon>Brassica</taxon>
    </lineage>
</organism>
<dbReference type="EMBL" id="LK033765">
    <property type="protein sequence ID" value="CDY59461.1"/>
    <property type="molecule type" value="Genomic_DNA"/>
</dbReference>
<dbReference type="PANTHER" id="PTHR13056">
    <property type="entry name" value="VACUOLAR FUSION PROTEIN CCZ1 HOMOLOG-RELATED"/>
    <property type="match status" value="1"/>
</dbReference>
<name>A0A078J818_BRANA</name>
<dbReference type="GO" id="GO:0016192">
    <property type="term" value="P:vesicle-mediated transport"/>
    <property type="evidence" value="ECO:0007669"/>
    <property type="project" value="InterPro"/>
</dbReference>
<dbReference type="STRING" id="3708.A0A078J818"/>
<dbReference type="OMA" id="MFHGSAR"/>
<evidence type="ECO:0000313" key="2">
    <source>
        <dbReference type="Proteomes" id="UP000028999"/>
    </source>
</evidence>
<proteinExistence type="predicted"/>
<protein>
    <submittedName>
        <fullName evidence="1">BnaCnng34940D protein</fullName>
    </submittedName>
</protein>
<gene>
    <name evidence="1" type="primary">BnaCnng34940D</name>
    <name evidence="1" type="ORF">GSBRNA2T00026150001</name>
</gene>
<dbReference type="GO" id="GO:0035658">
    <property type="term" value="C:Mon1-Ccz1 complex"/>
    <property type="evidence" value="ECO:0007669"/>
    <property type="project" value="InterPro"/>
</dbReference>
<keyword evidence="2" id="KW-1185">Reference proteome</keyword>
<reference evidence="1 2" key="1">
    <citation type="journal article" date="2014" name="Science">
        <title>Plant genetics. Early allopolyploid evolution in the post-Neolithic Brassica napus oilseed genome.</title>
        <authorList>
            <person name="Chalhoub B."/>
            <person name="Denoeud F."/>
            <person name="Liu S."/>
            <person name="Parkin I.A."/>
            <person name="Tang H."/>
            <person name="Wang X."/>
            <person name="Chiquet J."/>
            <person name="Belcram H."/>
            <person name="Tong C."/>
            <person name="Samans B."/>
            <person name="Correa M."/>
            <person name="Da Silva C."/>
            <person name="Just J."/>
            <person name="Falentin C."/>
            <person name="Koh C.S."/>
            <person name="Le Clainche I."/>
            <person name="Bernard M."/>
            <person name="Bento P."/>
            <person name="Noel B."/>
            <person name="Labadie K."/>
            <person name="Alberti A."/>
            <person name="Charles M."/>
            <person name="Arnaud D."/>
            <person name="Guo H."/>
            <person name="Daviaud C."/>
            <person name="Alamery S."/>
            <person name="Jabbari K."/>
            <person name="Zhao M."/>
            <person name="Edger P.P."/>
            <person name="Chelaifa H."/>
            <person name="Tack D."/>
            <person name="Lassalle G."/>
            <person name="Mestiri I."/>
            <person name="Schnel N."/>
            <person name="Le Paslier M.C."/>
            <person name="Fan G."/>
            <person name="Renault V."/>
            <person name="Bayer P.E."/>
            <person name="Golicz A.A."/>
            <person name="Manoli S."/>
            <person name="Lee T.H."/>
            <person name="Thi V.H."/>
            <person name="Chalabi S."/>
            <person name="Hu Q."/>
            <person name="Fan C."/>
            <person name="Tollenaere R."/>
            <person name="Lu Y."/>
            <person name="Battail C."/>
            <person name="Shen J."/>
            <person name="Sidebottom C.H."/>
            <person name="Wang X."/>
            <person name="Canaguier A."/>
            <person name="Chauveau A."/>
            <person name="Berard A."/>
            <person name="Deniot G."/>
            <person name="Guan M."/>
            <person name="Liu Z."/>
            <person name="Sun F."/>
            <person name="Lim Y.P."/>
            <person name="Lyons E."/>
            <person name="Town C.D."/>
            <person name="Bancroft I."/>
            <person name="Wang X."/>
            <person name="Meng J."/>
            <person name="Ma J."/>
            <person name="Pires J.C."/>
            <person name="King G.J."/>
            <person name="Brunel D."/>
            <person name="Delourme R."/>
            <person name="Renard M."/>
            <person name="Aury J.M."/>
            <person name="Adams K.L."/>
            <person name="Batley J."/>
            <person name="Snowdon R.J."/>
            <person name="Tost J."/>
            <person name="Edwards D."/>
            <person name="Zhou Y."/>
            <person name="Hua W."/>
            <person name="Sharpe A.G."/>
            <person name="Paterson A.H."/>
            <person name="Guan C."/>
            <person name="Wincker P."/>
        </authorList>
    </citation>
    <scope>NUCLEOTIDE SEQUENCE [LARGE SCALE GENOMIC DNA]</scope>
    <source>
        <strain evidence="2">cv. Darmor-bzh</strain>
    </source>
</reference>
<sequence length="149" mass="16990">MKNVNSRQNFVIIDLWQVVEKNKEIEAIRRVDALQKVLKEVHYLFVMFHGSVRSLLDKETSGGLIISHLYPFITDYLNDLSVGKKLQLPSFRETLKECGTVQMLTSLEVQVYLSLLLDSCAGTLRCHSVILFHDLLVSTTLSPVCFHIP</sequence>
<accession>A0A078J818</accession>
<dbReference type="Gramene" id="CDY59461">
    <property type="protein sequence ID" value="CDY59461"/>
    <property type="gene ID" value="GSBRNA2T00026150001"/>
</dbReference>
<dbReference type="PANTHER" id="PTHR13056:SF0">
    <property type="entry name" value="VACUOLAR FUSION PROTEIN CCZ1 HOMOLOG-RELATED"/>
    <property type="match status" value="1"/>
</dbReference>
<dbReference type="InterPro" id="IPR013176">
    <property type="entry name" value="Ccz1"/>
</dbReference>
<dbReference type="PaxDb" id="3708-A0A078J818"/>